<dbReference type="RefSeq" id="XP_018017109.1">
    <property type="nucleotide sequence ID" value="XM_018161620.2"/>
</dbReference>
<keyword evidence="2" id="KW-0472">Membrane</keyword>
<protein>
    <submittedName>
        <fullName evidence="4">Uncharacterized protein LOC108673747</fullName>
    </submittedName>
</protein>
<dbReference type="Proteomes" id="UP000694843">
    <property type="component" value="Unplaced"/>
</dbReference>
<keyword evidence="3" id="KW-1185">Reference proteome</keyword>
<feature type="transmembrane region" description="Helical" evidence="2">
    <location>
        <begin position="144"/>
        <end position="165"/>
    </location>
</feature>
<organism evidence="3 4">
    <name type="scientific">Hyalella azteca</name>
    <name type="common">Amphipod</name>
    <dbReference type="NCBI Taxonomy" id="294128"/>
    <lineage>
        <taxon>Eukaryota</taxon>
        <taxon>Metazoa</taxon>
        <taxon>Ecdysozoa</taxon>
        <taxon>Arthropoda</taxon>
        <taxon>Crustacea</taxon>
        <taxon>Multicrustacea</taxon>
        <taxon>Malacostraca</taxon>
        <taxon>Eumalacostraca</taxon>
        <taxon>Peracarida</taxon>
        <taxon>Amphipoda</taxon>
        <taxon>Senticaudata</taxon>
        <taxon>Talitrida</taxon>
        <taxon>Talitroidea</taxon>
        <taxon>Hyalellidae</taxon>
        <taxon>Hyalella</taxon>
    </lineage>
</organism>
<feature type="region of interest" description="Disordered" evidence="1">
    <location>
        <begin position="51"/>
        <end position="106"/>
    </location>
</feature>
<dbReference type="AlphaFoldDB" id="A0A8B7NTL8"/>
<feature type="region of interest" description="Disordered" evidence="1">
    <location>
        <begin position="174"/>
        <end position="256"/>
    </location>
</feature>
<name>A0A8B7NTL8_HYAAZ</name>
<feature type="transmembrane region" description="Helical" evidence="2">
    <location>
        <begin position="114"/>
        <end position="132"/>
    </location>
</feature>
<feature type="compositionally biased region" description="Polar residues" evidence="1">
    <location>
        <begin position="89"/>
        <end position="106"/>
    </location>
</feature>
<gene>
    <name evidence="4" type="primary">LOC108673747</name>
</gene>
<reference evidence="4" key="1">
    <citation type="submission" date="2025-08" db="UniProtKB">
        <authorList>
            <consortium name="RefSeq"/>
        </authorList>
    </citation>
    <scope>IDENTIFICATION</scope>
    <source>
        <tissue evidence="4">Whole organism</tissue>
    </source>
</reference>
<dbReference type="OrthoDB" id="6425771at2759"/>
<feature type="compositionally biased region" description="Acidic residues" evidence="1">
    <location>
        <begin position="76"/>
        <end position="87"/>
    </location>
</feature>
<feature type="compositionally biased region" description="Polar residues" evidence="1">
    <location>
        <begin position="183"/>
        <end position="199"/>
    </location>
</feature>
<proteinExistence type="predicted"/>
<dbReference type="GeneID" id="108673747"/>
<sequence length="318" mass="34440">MQAAIFVRNKKNKRGKIRGKVDPRLTESTAHLCTKPIQPFPRFNPIFLPNGKNAWRTDEKKSRTRNPNRRIKVAAEDDSTDSDEEDVSNGVSQPMTQSNKSTNPNNKQGGVVNILLYLGFLFISVGLILTLVGQGQRGFKSEELKLIGPTLIISGVVFSLLRVLFCSCNTCNKPKPSDEKTLLSPSSDTLDGAGTSNPAFQGDHDVPRLPPLRHVQGAPRIVGPSNDRLSPLEPSLSTDPASARDPAPPSQLEDEVEEDMALGLDVAYADDVAVAEEEPPPPPPGFTVRIVSEVPPAQFGLLLGVQNGVRRRPPPGPP</sequence>
<feature type="region of interest" description="Disordered" evidence="1">
    <location>
        <begin position="270"/>
        <end position="289"/>
    </location>
</feature>
<evidence type="ECO:0000256" key="1">
    <source>
        <dbReference type="SAM" id="MobiDB-lite"/>
    </source>
</evidence>
<evidence type="ECO:0000313" key="3">
    <source>
        <dbReference type="Proteomes" id="UP000694843"/>
    </source>
</evidence>
<keyword evidence="2" id="KW-1133">Transmembrane helix</keyword>
<dbReference type="KEGG" id="hazt:108673747"/>
<feature type="compositionally biased region" description="Basic residues" evidence="1">
    <location>
        <begin position="62"/>
        <end position="72"/>
    </location>
</feature>
<evidence type="ECO:0000256" key="2">
    <source>
        <dbReference type="SAM" id="Phobius"/>
    </source>
</evidence>
<evidence type="ECO:0000313" key="4">
    <source>
        <dbReference type="RefSeq" id="XP_018017109.1"/>
    </source>
</evidence>
<keyword evidence="2" id="KW-0812">Transmembrane</keyword>
<accession>A0A8B7NTL8</accession>